<comment type="subcellular location">
    <subcellularLocation>
        <location evidence="1 7">Cell membrane</location>
        <topology evidence="1 7">Multi-pass membrane protein</topology>
    </subcellularLocation>
</comment>
<feature type="domain" description="ABC transmembrane type-1" evidence="8">
    <location>
        <begin position="58"/>
        <end position="238"/>
    </location>
</feature>
<dbReference type="CDD" id="cd06261">
    <property type="entry name" value="TM_PBP2"/>
    <property type="match status" value="1"/>
</dbReference>
<dbReference type="FunFam" id="1.10.3720.10:FF:000003">
    <property type="entry name" value="Aliphatic sulfonate ABC transporter permease"/>
    <property type="match status" value="1"/>
</dbReference>
<evidence type="ECO:0000256" key="1">
    <source>
        <dbReference type="ARBA" id="ARBA00004651"/>
    </source>
</evidence>
<keyword evidence="2 7" id="KW-0813">Transport</keyword>
<keyword evidence="4 7" id="KW-0812">Transmembrane</keyword>
<evidence type="ECO:0000256" key="4">
    <source>
        <dbReference type="ARBA" id="ARBA00022692"/>
    </source>
</evidence>
<evidence type="ECO:0000256" key="2">
    <source>
        <dbReference type="ARBA" id="ARBA00022448"/>
    </source>
</evidence>
<accession>W6RZW9</accession>
<dbReference type="SUPFAM" id="SSF161098">
    <property type="entry name" value="MetI-like"/>
    <property type="match status" value="1"/>
</dbReference>
<dbReference type="GO" id="GO:0042918">
    <property type="term" value="P:alkanesulfonate transmembrane transport"/>
    <property type="evidence" value="ECO:0007669"/>
    <property type="project" value="UniProtKB-ARBA"/>
</dbReference>
<sequence length="253" mass="27883">MKKREKIINIIISIGILVILWTLLSVTGKVGSTIIPSPINVVKAIREMIEDGILLKYIGISLYRFFVGYSVAVVVAILLGLLLGWYEKAWNIVNPIVQLLRPISPTAWFPFIVIIFGIGNLPAIVIIFIAAFFPVLLSTVSAVKKIDKTYLKIASNFDVKGFRLMIKVVLPAIFPVIINAMHIALGSAWIFLVAGEMVGAQSGLGYLIIDARNNLRYDMLLAGIVFIGVIGLILDKGIEIVERKISSKWGNSY</sequence>
<dbReference type="HOGENOM" id="CLU_046113_1_4_9"/>
<feature type="transmembrane region" description="Helical" evidence="7">
    <location>
        <begin position="98"/>
        <end position="118"/>
    </location>
</feature>
<dbReference type="PATRIC" id="fig|1216932.3.peg.378"/>
<comment type="similarity">
    <text evidence="7">Belongs to the binding-protein-dependent transport system permease family.</text>
</comment>
<dbReference type="PANTHER" id="PTHR30151">
    <property type="entry name" value="ALKANE SULFONATE ABC TRANSPORTER-RELATED, MEMBRANE SUBUNIT"/>
    <property type="match status" value="1"/>
</dbReference>
<dbReference type="EMBL" id="HG917868">
    <property type="protein sequence ID" value="CDM67562.1"/>
    <property type="molecule type" value="Genomic_DNA"/>
</dbReference>
<dbReference type="RefSeq" id="WP_044035999.1">
    <property type="nucleotide sequence ID" value="NZ_HG917868.1"/>
</dbReference>
<dbReference type="KEGG" id="clt:CM240_0395"/>
<keyword evidence="6 7" id="KW-0472">Membrane</keyword>
<gene>
    <name evidence="9" type="ORF">CM240_0395</name>
</gene>
<dbReference type="GO" id="GO:0005886">
    <property type="term" value="C:plasma membrane"/>
    <property type="evidence" value="ECO:0007669"/>
    <property type="project" value="UniProtKB-SubCell"/>
</dbReference>
<reference evidence="9 10" key="1">
    <citation type="submission" date="2013-11" db="EMBL/GenBank/DDBJ databases">
        <title>Complete genome sequence of Clostridum sp. M2/40.</title>
        <authorList>
            <person name="Wibberg D."/>
            <person name="Puehler A."/>
            <person name="Schlueter A."/>
        </authorList>
    </citation>
    <scope>NUCLEOTIDE SEQUENCE [LARGE SCALE GENOMIC DNA]</scope>
    <source>
        <strain evidence="10">M2/40</strain>
    </source>
</reference>
<dbReference type="Proteomes" id="UP000019426">
    <property type="component" value="Chromosome M2/40_rep1"/>
</dbReference>
<protein>
    <submittedName>
        <fullName evidence="9">Binding-protein-dependent transport system inner membrane protein</fullName>
    </submittedName>
</protein>
<dbReference type="eggNOG" id="COG0600">
    <property type="taxonomic scope" value="Bacteria"/>
</dbReference>
<dbReference type="Gene3D" id="1.10.3720.10">
    <property type="entry name" value="MetI-like"/>
    <property type="match status" value="1"/>
</dbReference>
<dbReference type="PANTHER" id="PTHR30151:SF0">
    <property type="entry name" value="ABC TRANSPORTER PERMEASE PROTEIN MJ0413-RELATED"/>
    <property type="match status" value="1"/>
</dbReference>
<dbReference type="PROSITE" id="PS50928">
    <property type="entry name" value="ABC_TM1"/>
    <property type="match status" value="1"/>
</dbReference>
<feature type="transmembrane region" description="Helical" evidence="7">
    <location>
        <begin position="164"/>
        <end position="195"/>
    </location>
</feature>
<evidence type="ECO:0000256" key="3">
    <source>
        <dbReference type="ARBA" id="ARBA00022475"/>
    </source>
</evidence>
<keyword evidence="5 7" id="KW-1133">Transmembrane helix</keyword>
<organism evidence="9 10">
    <name type="scientific">Clostridium bornimense</name>
    <dbReference type="NCBI Taxonomy" id="1216932"/>
    <lineage>
        <taxon>Bacteria</taxon>
        <taxon>Bacillati</taxon>
        <taxon>Bacillota</taxon>
        <taxon>Clostridia</taxon>
        <taxon>Eubacteriales</taxon>
        <taxon>Clostridiaceae</taxon>
        <taxon>Clostridium</taxon>
    </lineage>
</organism>
<feature type="transmembrane region" description="Helical" evidence="7">
    <location>
        <begin position="124"/>
        <end position="143"/>
    </location>
</feature>
<evidence type="ECO:0000256" key="6">
    <source>
        <dbReference type="ARBA" id="ARBA00023136"/>
    </source>
</evidence>
<evidence type="ECO:0000256" key="5">
    <source>
        <dbReference type="ARBA" id="ARBA00022989"/>
    </source>
</evidence>
<dbReference type="OrthoDB" id="9796361at2"/>
<feature type="transmembrane region" description="Helical" evidence="7">
    <location>
        <begin position="66"/>
        <end position="86"/>
    </location>
</feature>
<evidence type="ECO:0000313" key="10">
    <source>
        <dbReference type="Proteomes" id="UP000019426"/>
    </source>
</evidence>
<dbReference type="InterPro" id="IPR035906">
    <property type="entry name" value="MetI-like_sf"/>
</dbReference>
<feature type="transmembrane region" description="Helical" evidence="7">
    <location>
        <begin position="215"/>
        <end position="234"/>
    </location>
</feature>
<keyword evidence="10" id="KW-1185">Reference proteome</keyword>
<keyword evidence="3" id="KW-1003">Cell membrane</keyword>
<evidence type="ECO:0000256" key="7">
    <source>
        <dbReference type="RuleBase" id="RU363032"/>
    </source>
</evidence>
<evidence type="ECO:0000259" key="8">
    <source>
        <dbReference type="PROSITE" id="PS50928"/>
    </source>
</evidence>
<dbReference type="InterPro" id="IPR000515">
    <property type="entry name" value="MetI-like"/>
</dbReference>
<proteinExistence type="inferred from homology"/>
<dbReference type="AlphaFoldDB" id="W6RZW9"/>
<name>W6RZW9_9CLOT</name>
<dbReference type="Pfam" id="PF00528">
    <property type="entry name" value="BPD_transp_1"/>
    <property type="match status" value="1"/>
</dbReference>
<evidence type="ECO:0000313" key="9">
    <source>
        <dbReference type="EMBL" id="CDM67562.1"/>
    </source>
</evidence>
<dbReference type="STRING" id="1216932.CM240_0395"/>
<feature type="transmembrane region" description="Helical" evidence="7">
    <location>
        <begin position="7"/>
        <end position="24"/>
    </location>
</feature>